<dbReference type="PANTHER" id="PTHR43528">
    <property type="entry name" value="ALPHA-KETOGLUTARATE PERMEASE"/>
    <property type="match status" value="1"/>
</dbReference>
<dbReference type="GO" id="GO:0015293">
    <property type="term" value="F:symporter activity"/>
    <property type="evidence" value="ECO:0007669"/>
    <property type="project" value="UniProtKB-KW"/>
</dbReference>
<dbReference type="PROSITE" id="PS50850">
    <property type="entry name" value="MFS"/>
    <property type="match status" value="1"/>
</dbReference>
<protein>
    <submittedName>
        <fullName evidence="10">MFS transporter</fullName>
    </submittedName>
</protein>
<sequence>MFTWMIMPDSIIVTNVRTLNNQDYKTLALSALGGALEFYDFIIFVFFSITISHLFFPDDMPAWLSQVQTFGIFAAGYLIRPFGGIVMAHFGDMFGRKRMFTLSILLMALPTLFIGCLPTYANIGIFAPLLLLMMRLCQGLAVGGEVPGAWTFVAEHVPKNKIGLACGILTSGLSLGILLGSLVSTIMSKSVSIEQMNDWGWRVPFIIGGIFGLIAMYLRRWLKETPIFLEIQKRKNEELSKKLPVITVLTQYLPQTILSMLLTWVLSAGIMVIMLMTPILLQKQFGFSAIDALQGNILAIIGLIISCTFYGMMMDKFAMGKVLVIGCSIAAIMIAIFYLSLENANLLFITYFLAGSSVGIVGSFAYFMVKVFPTQVRYSGVSFSFNMAYAIAGGLTPLLISFFSDFVSKMAPAIYVVGLFVLGALIGLFLLVNNNSQKYVAKDIA</sequence>
<evidence type="ECO:0000259" key="9">
    <source>
        <dbReference type="PROSITE" id="PS50850"/>
    </source>
</evidence>
<comment type="subcellular location">
    <subcellularLocation>
        <location evidence="1">Cell membrane</location>
        <topology evidence="1">Multi-pass membrane protein</topology>
    </subcellularLocation>
</comment>
<dbReference type="Proteomes" id="UP000194968">
    <property type="component" value="Unassembled WGS sequence"/>
</dbReference>
<dbReference type="Pfam" id="PF07690">
    <property type="entry name" value="MFS_1"/>
    <property type="match status" value="1"/>
</dbReference>
<feature type="transmembrane region" description="Helical" evidence="8">
    <location>
        <begin position="126"/>
        <end position="150"/>
    </location>
</feature>
<evidence type="ECO:0000313" key="10">
    <source>
        <dbReference type="EMBL" id="OTQ49064.1"/>
    </source>
</evidence>
<keyword evidence="4 8" id="KW-0812">Transmembrane</keyword>
<feature type="transmembrane region" description="Helical" evidence="8">
    <location>
        <begin position="293"/>
        <end position="310"/>
    </location>
</feature>
<accession>A0A242NTL3</accession>
<gene>
    <name evidence="10" type="ORF">B6D06_07860</name>
</gene>
<feature type="transmembrane region" description="Helical" evidence="8">
    <location>
        <begin position="410"/>
        <end position="432"/>
    </location>
</feature>
<feature type="transmembrane region" description="Helical" evidence="8">
    <location>
        <begin position="62"/>
        <end position="79"/>
    </location>
</feature>
<dbReference type="EMBL" id="NASK01000098">
    <property type="protein sequence ID" value="OTQ49064.1"/>
    <property type="molecule type" value="Genomic_DNA"/>
</dbReference>
<dbReference type="SUPFAM" id="SSF103473">
    <property type="entry name" value="MFS general substrate transporter"/>
    <property type="match status" value="1"/>
</dbReference>
<evidence type="ECO:0000256" key="8">
    <source>
        <dbReference type="SAM" id="Phobius"/>
    </source>
</evidence>
<proteinExistence type="predicted"/>
<comment type="caution">
    <text evidence="10">The sequence shown here is derived from an EMBL/GenBank/DDBJ whole genome shotgun (WGS) entry which is preliminary data.</text>
</comment>
<dbReference type="FunFam" id="1.20.1250.20:FF:000001">
    <property type="entry name" value="Dicarboxylate MFS transporter"/>
    <property type="match status" value="1"/>
</dbReference>
<evidence type="ECO:0000256" key="2">
    <source>
        <dbReference type="ARBA" id="ARBA00022448"/>
    </source>
</evidence>
<dbReference type="GO" id="GO:0005886">
    <property type="term" value="C:plasma membrane"/>
    <property type="evidence" value="ECO:0007669"/>
    <property type="project" value="UniProtKB-SubCell"/>
</dbReference>
<dbReference type="InterPro" id="IPR020846">
    <property type="entry name" value="MFS_dom"/>
</dbReference>
<dbReference type="InterPro" id="IPR051084">
    <property type="entry name" value="H+-coupled_symporters"/>
</dbReference>
<dbReference type="InterPro" id="IPR011701">
    <property type="entry name" value="MFS"/>
</dbReference>
<feature type="transmembrane region" description="Helical" evidence="8">
    <location>
        <begin position="199"/>
        <end position="218"/>
    </location>
</feature>
<feature type="transmembrane region" description="Helical" evidence="8">
    <location>
        <begin position="162"/>
        <end position="187"/>
    </location>
</feature>
<feature type="transmembrane region" description="Helical" evidence="8">
    <location>
        <begin position="347"/>
        <end position="369"/>
    </location>
</feature>
<keyword evidence="3" id="KW-1003">Cell membrane</keyword>
<dbReference type="OrthoDB" id="3690818at2"/>
<evidence type="ECO:0000256" key="7">
    <source>
        <dbReference type="ARBA" id="ARBA00023136"/>
    </source>
</evidence>
<evidence type="ECO:0000256" key="1">
    <source>
        <dbReference type="ARBA" id="ARBA00004651"/>
    </source>
</evidence>
<evidence type="ECO:0000256" key="5">
    <source>
        <dbReference type="ARBA" id="ARBA00022847"/>
    </source>
</evidence>
<reference evidence="10 11" key="1">
    <citation type="submission" date="2017-03" db="EMBL/GenBank/DDBJ databases">
        <title>Comparative genomics of honeybee gut symbionts reveal geographically distinct and subgroup specific antibiotic resistance.</title>
        <authorList>
            <person name="Ludvigsen J."/>
            <person name="Porcellato D."/>
            <person name="Labee-Lund T.M."/>
            <person name="Amdam G.V."/>
            <person name="Rudi K."/>
        </authorList>
    </citation>
    <scope>NUCLEOTIDE SEQUENCE [LARGE SCALE GENOMIC DNA]</scope>
    <source>
        <strain evidence="10 11">A-4-12</strain>
    </source>
</reference>
<feature type="transmembrane region" description="Helical" evidence="8">
    <location>
        <begin position="100"/>
        <end position="120"/>
    </location>
</feature>
<dbReference type="AlphaFoldDB" id="A0A242NTL3"/>
<keyword evidence="5" id="KW-0769">Symport</keyword>
<keyword evidence="7 8" id="KW-0472">Membrane</keyword>
<feature type="transmembrane region" description="Helical" evidence="8">
    <location>
        <begin position="322"/>
        <end position="341"/>
    </location>
</feature>
<feature type="transmembrane region" description="Helical" evidence="8">
    <location>
        <begin position="38"/>
        <end position="56"/>
    </location>
</feature>
<evidence type="ECO:0000313" key="11">
    <source>
        <dbReference type="Proteomes" id="UP000194968"/>
    </source>
</evidence>
<evidence type="ECO:0000256" key="3">
    <source>
        <dbReference type="ARBA" id="ARBA00022475"/>
    </source>
</evidence>
<dbReference type="Gene3D" id="1.20.1250.20">
    <property type="entry name" value="MFS general substrate transporter like domains"/>
    <property type="match status" value="2"/>
</dbReference>
<keyword evidence="6 8" id="KW-1133">Transmembrane helix</keyword>
<feature type="domain" description="Major facilitator superfamily (MFS) profile" evidence="9">
    <location>
        <begin position="26"/>
        <end position="436"/>
    </location>
</feature>
<dbReference type="InterPro" id="IPR036259">
    <property type="entry name" value="MFS_trans_sf"/>
</dbReference>
<evidence type="ECO:0000256" key="4">
    <source>
        <dbReference type="ARBA" id="ARBA00022692"/>
    </source>
</evidence>
<dbReference type="PANTHER" id="PTHR43528:SF7">
    <property type="entry name" value="MFS TRANSPORTER"/>
    <property type="match status" value="1"/>
</dbReference>
<name>A0A242NTL3_9GAMM</name>
<organism evidence="10 11">
    <name type="scientific">Gilliamella apis</name>
    <dbReference type="NCBI Taxonomy" id="1970738"/>
    <lineage>
        <taxon>Bacteria</taxon>
        <taxon>Pseudomonadati</taxon>
        <taxon>Pseudomonadota</taxon>
        <taxon>Gammaproteobacteria</taxon>
        <taxon>Orbales</taxon>
        <taxon>Orbaceae</taxon>
        <taxon>Gilliamella</taxon>
    </lineage>
</organism>
<feature type="transmembrane region" description="Helical" evidence="8">
    <location>
        <begin position="261"/>
        <end position="281"/>
    </location>
</feature>
<evidence type="ECO:0000256" key="6">
    <source>
        <dbReference type="ARBA" id="ARBA00022989"/>
    </source>
</evidence>
<feature type="transmembrane region" description="Helical" evidence="8">
    <location>
        <begin position="381"/>
        <end position="404"/>
    </location>
</feature>
<keyword evidence="2" id="KW-0813">Transport</keyword>